<reference evidence="1 2" key="1">
    <citation type="submission" date="2013-03" db="EMBL/GenBank/DDBJ databases">
        <authorList>
            <person name="Warren W."/>
            <person name="Wilson R.K."/>
        </authorList>
    </citation>
    <scope>NUCLEOTIDE SEQUENCE</scope>
</reference>
<dbReference type="Ensembl" id="ENSMFAT00000083699.1">
    <property type="protein sequence ID" value="ENSMFAP00000054890.1"/>
    <property type="gene ID" value="ENSMFAG00000054394.1"/>
</dbReference>
<reference evidence="1" key="2">
    <citation type="submission" date="2025-08" db="UniProtKB">
        <authorList>
            <consortium name="Ensembl"/>
        </authorList>
    </citation>
    <scope>IDENTIFICATION</scope>
</reference>
<keyword evidence="2" id="KW-1185">Reference proteome</keyword>
<sequence length="102" mass="11984">ISESIQGRVCIELQRYLLNYPVSDRVSQFAQLTLTPWVQMIPCLGLLRSLGNRVKPFFKKKKKKKISLISIPIQTKNPFELNKIRIKSFCLTKMAFRDIWRS</sequence>
<protein>
    <submittedName>
        <fullName evidence="1">Uncharacterized protein</fullName>
    </submittedName>
</protein>
<dbReference type="Proteomes" id="UP000233100">
    <property type="component" value="Chromosome 5"/>
</dbReference>
<reference evidence="1" key="3">
    <citation type="submission" date="2025-09" db="UniProtKB">
        <authorList>
            <consortium name="Ensembl"/>
        </authorList>
    </citation>
    <scope>IDENTIFICATION</scope>
</reference>
<name>A0A7N9IDG6_MACFA</name>
<accession>A0A7N9IDG6</accession>
<evidence type="ECO:0000313" key="2">
    <source>
        <dbReference type="Proteomes" id="UP000233100"/>
    </source>
</evidence>
<proteinExistence type="predicted"/>
<evidence type="ECO:0000313" key="1">
    <source>
        <dbReference type="Ensembl" id="ENSMFAP00000054890.1"/>
    </source>
</evidence>
<dbReference type="AlphaFoldDB" id="A0A7N9IDG6"/>
<organism evidence="1 2">
    <name type="scientific">Macaca fascicularis</name>
    <name type="common">Crab-eating macaque</name>
    <name type="synonym">Cynomolgus monkey</name>
    <dbReference type="NCBI Taxonomy" id="9541"/>
    <lineage>
        <taxon>Eukaryota</taxon>
        <taxon>Metazoa</taxon>
        <taxon>Chordata</taxon>
        <taxon>Craniata</taxon>
        <taxon>Vertebrata</taxon>
        <taxon>Euteleostomi</taxon>
        <taxon>Mammalia</taxon>
        <taxon>Eutheria</taxon>
        <taxon>Euarchontoglires</taxon>
        <taxon>Primates</taxon>
        <taxon>Haplorrhini</taxon>
        <taxon>Catarrhini</taxon>
        <taxon>Cercopithecidae</taxon>
        <taxon>Cercopithecinae</taxon>
        <taxon>Macaca</taxon>
    </lineage>
</organism>